<dbReference type="Proteomes" id="UP000789570">
    <property type="component" value="Unassembled WGS sequence"/>
</dbReference>
<dbReference type="EMBL" id="CAJVPQ010000266">
    <property type="protein sequence ID" value="CAG8464393.1"/>
    <property type="molecule type" value="Genomic_DNA"/>
</dbReference>
<feature type="compositionally biased region" description="Basic and acidic residues" evidence="1">
    <location>
        <begin position="112"/>
        <end position="123"/>
    </location>
</feature>
<dbReference type="OrthoDB" id="2401273at2759"/>
<protein>
    <submittedName>
        <fullName evidence="3">15252_t:CDS:1</fullName>
    </submittedName>
</protein>
<sequence length="206" mass="23426">MSQDYYGRSTRFAGSWSVVNNELYDDDDHRFAPSYATDTWSVLGSQDINEDRLSSLPPNFGALSELDYGSSTSTIRQQERDPSSPPELEPEFFPSISSTRNFLETTERFERRRQEDIVGRPDEFEASLPPPPYQTSPPYSDITPHDFSSLNEDSQSNINNTINNIESTTSASLSSWIVNFLIAVILAFVAYYIKSGFSFEFFDDLF</sequence>
<gene>
    <name evidence="3" type="ORF">FCALED_LOCUS1906</name>
</gene>
<comment type="caution">
    <text evidence="3">The sequence shown here is derived from an EMBL/GenBank/DDBJ whole genome shotgun (WGS) entry which is preliminary data.</text>
</comment>
<feature type="transmembrane region" description="Helical" evidence="2">
    <location>
        <begin position="173"/>
        <end position="193"/>
    </location>
</feature>
<feature type="region of interest" description="Disordered" evidence="1">
    <location>
        <begin position="69"/>
        <end position="93"/>
    </location>
</feature>
<proteinExistence type="predicted"/>
<evidence type="ECO:0000313" key="4">
    <source>
        <dbReference type="Proteomes" id="UP000789570"/>
    </source>
</evidence>
<keyword evidence="2" id="KW-1133">Transmembrane helix</keyword>
<keyword evidence="2" id="KW-0812">Transmembrane</keyword>
<evidence type="ECO:0000256" key="2">
    <source>
        <dbReference type="SAM" id="Phobius"/>
    </source>
</evidence>
<dbReference type="AlphaFoldDB" id="A0A9N8Z429"/>
<name>A0A9N8Z429_9GLOM</name>
<evidence type="ECO:0000313" key="3">
    <source>
        <dbReference type="EMBL" id="CAG8464393.1"/>
    </source>
</evidence>
<feature type="region of interest" description="Disordered" evidence="1">
    <location>
        <begin position="112"/>
        <end position="134"/>
    </location>
</feature>
<keyword evidence="4" id="KW-1185">Reference proteome</keyword>
<keyword evidence="2" id="KW-0472">Membrane</keyword>
<evidence type="ECO:0000256" key="1">
    <source>
        <dbReference type="SAM" id="MobiDB-lite"/>
    </source>
</evidence>
<reference evidence="3" key="1">
    <citation type="submission" date="2021-06" db="EMBL/GenBank/DDBJ databases">
        <authorList>
            <person name="Kallberg Y."/>
            <person name="Tangrot J."/>
            <person name="Rosling A."/>
        </authorList>
    </citation>
    <scope>NUCLEOTIDE SEQUENCE</scope>
    <source>
        <strain evidence="3">UK204</strain>
    </source>
</reference>
<accession>A0A9N8Z429</accession>
<organism evidence="3 4">
    <name type="scientific">Funneliformis caledonium</name>
    <dbReference type="NCBI Taxonomy" id="1117310"/>
    <lineage>
        <taxon>Eukaryota</taxon>
        <taxon>Fungi</taxon>
        <taxon>Fungi incertae sedis</taxon>
        <taxon>Mucoromycota</taxon>
        <taxon>Glomeromycotina</taxon>
        <taxon>Glomeromycetes</taxon>
        <taxon>Glomerales</taxon>
        <taxon>Glomeraceae</taxon>
        <taxon>Funneliformis</taxon>
    </lineage>
</organism>